<reference evidence="1 2" key="1">
    <citation type="submission" date="2024-09" db="EMBL/GenBank/DDBJ databases">
        <authorList>
            <person name="Sun Q."/>
            <person name="Mori K."/>
        </authorList>
    </citation>
    <scope>NUCLEOTIDE SEQUENCE [LARGE SCALE GENOMIC DNA]</scope>
    <source>
        <strain evidence="1 2">CGMCC 1.9126</strain>
    </source>
</reference>
<sequence length="366" mass="42429">MNTFTLLGSFYREDVITDFLANLINEEIAFADWFMKTICDTYLLDNEKVKARTRVGLGKGIGTPDLIIEKKNGLEETNMIIVIENKLGALEGVEQTNRYASEQGKNALIKELNLKNDVPFKFLFLTLDPYTPASNKEFQKQDYRAFLDVDWSNYVNHPVAELLLRDYSKLLNDFYQPVLNCKPTDYIAKTTEKLNGLQKKLIWINILQRTTKLSHLTMTFGEAGGSGRSTAVFLFSKTGWKQDKFDGNILLPTSANIHFELAVNLLDYSNVKDFHLHYEPNPYKPKDRYINVKGYSEYDKLRAKRREKFHEEIKKLTCYNILTPRTTSNSFLRIILNENERFEEVINQIATIMNQITPLIDDMINE</sequence>
<proteinExistence type="predicted"/>
<organism evidence="1 2">
    <name type="scientific">Robertmurraya beringensis</name>
    <dbReference type="NCBI Taxonomy" id="641660"/>
    <lineage>
        <taxon>Bacteria</taxon>
        <taxon>Bacillati</taxon>
        <taxon>Bacillota</taxon>
        <taxon>Bacilli</taxon>
        <taxon>Bacillales</taxon>
        <taxon>Bacillaceae</taxon>
        <taxon>Robertmurraya</taxon>
    </lineage>
</organism>
<evidence type="ECO:0000313" key="2">
    <source>
        <dbReference type="Proteomes" id="UP001589738"/>
    </source>
</evidence>
<protein>
    <submittedName>
        <fullName evidence="1">PD-(D/E)XK nuclease family protein</fullName>
    </submittedName>
</protein>
<keyword evidence="2" id="KW-1185">Reference proteome</keyword>
<dbReference type="RefSeq" id="WP_377058618.1">
    <property type="nucleotide sequence ID" value="NZ_JBHLUU010000112.1"/>
</dbReference>
<dbReference type="EMBL" id="JBHLUU010000112">
    <property type="protein sequence ID" value="MFC0476809.1"/>
    <property type="molecule type" value="Genomic_DNA"/>
</dbReference>
<gene>
    <name evidence="1" type="ORF">ACFFHF_16525</name>
</gene>
<accession>A0ABV6KU08</accession>
<name>A0ABV6KU08_9BACI</name>
<dbReference type="Proteomes" id="UP001589738">
    <property type="component" value="Unassembled WGS sequence"/>
</dbReference>
<comment type="caution">
    <text evidence="1">The sequence shown here is derived from an EMBL/GenBank/DDBJ whole genome shotgun (WGS) entry which is preliminary data.</text>
</comment>
<evidence type="ECO:0000313" key="1">
    <source>
        <dbReference type="EMBL" id="MFC0476809.1"/>
    </source>
</evidence>